<evidence type="ECO:0000256" key="1">
    <source>
        <dbReference type="SAM" id="MobiDB-lite"/>
    </source>
</evidence>
<reference evidence="2" key="2">
    <citation type="journal article" date="2007" name="Science">
        <title>Draft genome sequence of the sexually transmitted pathogen Trichomonas vaginalis.</title>
        <authorList>
            <person name="Carlton J.M."/>
            <person name="Hirt R.P."/>
            <person name="Silva J.C."/>
            <person name="Delcher A.L."/>
            <person name="Schatz M."/>
            <person name="Zhao Q."/>
            <person name="Wortman J.R."/>
            <person name="Bidwell S.L."/>
            <person name="Alsmark U.C.M."/>
            <person name="Besteiro S."/>
            <person name="Sicheritz-Ponten T."/>
            <person name="Noel C.J."/>
            <person name="Dacks J.B."/>
            <person name="Foster P.G."/>
            <person name="Simillion C."/>
            <person name="Van de Peer Y."/>
            <person name="Miranda-Saavedra D."/>
            <person name="Barton G.J."/>
            <person name="Westrop G.D."/>
            <person name="Mueller S."/>
            <person name="Dessi D."/>
            <person name="Fiori P.L."/>
            <person name="Ren Q."/>
            <person name="Paulsen I."/>
            <person name="Zhang H."/>
            <person name="Bastida-Corcuera F.D."/>
            <person name="Simoes-Barbosa A."/>
            <person name="Brown M.T."/>
            <person name="Hayes R.D."/>
            <person name="Mukherjee M."/>
            <person name="Okumura C.Y."/>
            <person name="Schneider R."/>
            <person name="Smith A.J."/>
            <person name="Vanacova S."/>
            <person name="Villalvazo M."/>
            <person name="Haas B.J."/>
            <person name="Pertea M."/>
            <person name="Feldblyum T.V."/>
            <person name="Utterback T.R."/>
            <person name="Shu C.L."/>
            <person name="Osoegawa K."/>
            <person name="de Jong P.J."/>
            <person name="Hrdy I."/>
            <person name="Horvathova L."/>
            <person name="Zubacova Z."/>
            <person name="Dolezal P."/>
            <person name="Malik S.B."/>
            <person name="Logsdon J.M. Jr."/>
            <person name="Henze K."/>
            <person name="Gupta A."/>
            <person name="Wang C.C."/>
            <person name="Dunne R.L."/>
            <person name="Upcroft J.A."/>
            <person name="Upcroft P."/>
            <person name="White O."/>
            <person name="Salzberg S.L."/>
            <person name="Tang P."/>
            <person name="Chiu C.-H."/>
            <person name="Lee Y.-S."/>
            <person name="Embley T.M."/>
            <person name="Coombs G.H."/>
            <person name="Mottram J.C."/>
            <person name="Tachezy J."/>
            <person name="Fraser-Liggett C.M."/>
            <person name="Johnson P.J."/>
        </authorList>
    </citation>
    <scope>NUCLEOTIDE SEQUENCE [LARGE SCALE GENOMIC DNA]</scope>
    <source>
        <strain evidence="2">G3</strain>
    </source>
</reference>
<accession>A2DA50</accession>
<dbReference type="VEuPathDB" id="TrichDB:TVAG_476270"/>
<dbReference type="InParanoid" id="A2DA50"/>
<feature type="compositionally biased region" description="Polar residues" evidence="1">
    <location>
        <begin position="99"/>
        <end position="112"/>
    </location>
</feature>
<dbReference type="SMR" id="A2DA50"/>
<name>A2DA50_TRIV3</name>
<evidence type="ECO:0000313" key="2">
    <source>
        <dbReference type="EMBL" id="EAY22698.1"/>
    </source>
</evidence>
<gene>
    <name evidence="2" type="ORF">TVAG_476270</name>
</gene>
<dbReference type="STRING" id="5722.A2DA50"/>
<dbReference type="Proteomes" id="UP000001542">
    <property type="component" value="Unassembled WGS sequence"/>
</dbReference>
<organism evidence="2 3">
    <name type="scientific">Trichomonas vaginalis (strain ATCC PRA-98 / G3)</name>
    <dbReference type="NCBI Taxonomy" id="412133"/>
    <lineage>
        <taxon>Eukaryota</taxon>
        <taxon>Metamonada</taxon>
        <taxon>Parabasalia</taxon>
        <taxon>Trichomonadida</taxon>
        <taxon>Trichomonadidae</taxon>
        <taxon>Trichomonas</taxon>
    </lineage>
</organism>
<feature type="compositionally biased region" description="Basic and acidic residues" evidence="1">
    <location>
        <begin position="9"/>
        <end position="96"/>
    </location>
</feature>
<evidence type="ECO:0000313" key="3">
    <source>
        <dbReference type="Proteomes" id="UP000001542"/>
    </source>
</evidence>
<dbReference type="InterPro" id="IPR016024">
    <property type="entry name" value="ARM-type_fold"/>
</dbReference>
<feature type="region of interest" description="Disordered" evidence="1">
    <location>
        <begin position="1"/>
        <end position="112"/>
    </location>
</feature>
<dbReference type="SUPFAM" id="SSF48371">
    <property type="entry name" value="ARM repeat"/>
    <property type="match status" value="1"/>
</dbReference>
<proteinExistence type="predicted"/>
<keyword evidence="3" id="KW-1185">Reference proteome</keyword>
<dbReference type="InterPro" id="IPR011989">
    <property type="entry name" value="ARM-like"/>
</dbReference>
<reference evidence="2" key="1">
    <citation type="submission" date="2006-10" db="EMBL/GenBank/DDBJ databases">
        <authorList>
            <person name="Amadeo P."/>
            <person name="Zhao Q."/>
            <person name="Wortman J."/>
            <person name="Fraser-Liggett C."/>
            <person name="Carlton J."/>
        </authorList>
    </citation>
    <scope>NUCLEOTIDE SEQUENCE</scope>
    <source>
        <strain evidence="2">G3</strain>
    </source>
</reference>
<protein>
    <submittedName>
        <fullName evidence="2">Uncharacterized protein</fullName>
    </submittedName>
</protein>
<dbReference type="AlphaFoldDB" id="A2DA50"/>
<dbReference type="KEGG" id="tva:5468257"/>
<sequence>MSRNYNPDYNHREYQITQQRTDDRRNKYTDHERSHKSREYDYRRDNDKYKDKDRNKDREKEYSRERRYDREESKHRHDRDVKPPYDRERSDDRKYTQEYIPQSQQKPEISEQPLTSLYEAKGQLSTLVRISEKRKQLTSLYNGTTAEQWFLDELLTCFDVLIPRQSGITFLYSINRKVRQPYEPWYSAIISNVPAFLQYPTGPLLVIDLIKLLPESVVEDVAYECISMLREKSDEQYISLYIDIIRKFSKNDKIISQLFEFNWPELKGHQEIAVELISTLPTSSTDNLFTKYASQISYMTQDIDFVHTICAFLDYGSPNVREQIFALMMPSIRDLSMRDPSWNVLVNMIVTGSNEQIKKIAEILQQLIENSPTLPPHFDIVISRLLISLQVQDRINLVSNIMPHIDKLNKPKFVETIKYISMLWNE</sequence>
<dbReference type="Gene3D" id="1.25.10.10">
    <property type="entry name" value="Leucine-rich Repeat Variant"/>
    <property type="match status" value="1"/>
</dbReference>
<dbReference type="RefSeq" id="XP_001583684.1">
    <property type="nucleotide sequence ID" value="XM_001583634.1"/>
</dbReference>
<dbReference type="EMBL" id="DS113182">
    <property type="protein sequence ID" value="EAY22698.1"/>
    <property type="molecule type" value="Genomic_DNA"/>
</dbReference>
<dbReference type="VEuPathDB" id="TrichDB:TVAGG3_0266280"/>